<dbReference type="AlphaFoldDB" id="A0A841HBB7"/>
<dbReference type="RefSeq" id="WP_010902701.1">
    <property type="nucleotide sequence ID" value="NZ_JACHGX010000004.1"/>
</dbReference>
<feature type="transmembrane region" description="Helical" evidence="2">
    <location>
        <begin position="60"/>
        <end position="79"/>
    </location>
</feature>
<feature type="region of interest" description="Disordered" evidence="1">
    <location>
        <begin position="1"/>
        <end position="27"/>
    </location>
</feature>
<organism evidence="3 4">
    <name type="scientific">Halobacterium salinarum</name>
    <name type="common">Halobacterium halobium</name>
    <dbReference type="NCBI Taxonomy" id="2242"/>
    <lineage>
        <taxon>Archaea</taxon>
        <taxon>Methanobacteriati</taxon>
        <taxon>Methanobacteriota</taxon>
        <taxon>Stenosarchaea group</taxon>
        <taxon>Halobacteria</taxon>
        <taxon>Halobacteriales</taxon>
        <taxon>Halobacteriaceae</taxon>
        <taxon>Halobacterium</taxon>
    </lineage>
</organism>
<evidence type="ECO:0000313" key="3">
    <source>
        <dbReference type="EMBL" id="MBB6090087.1"/>
    </source>
</evidence>
<accession>A0A841HBB7</accession>
<feature type="transmembrane region" description="Helical" evidence="2">
    <location>
        <begin position="34"/>
        <end position="54"/>
    </location>
</feature>
<comment type="caution">
    <text evidence="3">The sequence shown here is derived from an EMBL/GenBank/DDBJ whole genome shotgun (WGS) entry which is preliminary data.</text>
</comment>
<reference evidence="3" key="1">
    <citation type="submission" date="2020-08" db="EMBL/GenBank/DDBJ databases">
        <title>Genomic Encyclopedia of Type Strains, Phase IV (KMG-IV): sequencing the most valuable type-strain genomes for metagenomic binning, comparative biology and taxonomic classification.</title>
        <authorList>
            <person name="Goeker M."/>
        </authorList>
    </citation>
    <scope>NUCLEOTIDE SEQUENCE</scope>
    <source>
        <strain evidence="3">DSM 669</strain>
    </source>
</reference>
<dbReference type="EMBL" id="JACHGX010000004">
    <property type="protein sequence ID" value="MBB6090087.1"/>
    <property type="molecule type" value="Genomic_DNA"/>
</dbReference>
<proteinExistence type="predicted"/>
<protein>
    <recommendedName>
        <fullName evidence="5">Small CPxCG-related zinc finger protein</fullName>
    </recommendedName>
</protein>
<dbReference type="Proteomes" id="UP000642919">
    <property type="component" value="Unassembled WGS sequence"/>
</dbReference>
<evidence type="ECO:0000313" key="4">
    <source>
        <dbReference type="Proteomes" id="UP000642919"/>
    </source>
</evidence>
<evidence type="ECO:0008006" key="5">
    <source>
        <dbReference type="Google" id="ProtNLM"/>
    </source>
</evidence>
<evidence type="ECO:0000256" key="1">
    <source>
        <dbReference type="SAM" id="MobiDB-lite"/>
    </source>
</evidence>
<dbReference type="GeneID" id="68693791"/>
<gene>
    <name evidence="3" type="ORF">HNR49_001460</name>
</gene>
<keyword evidence="2" id="KW-0812">Transmembrane</keyword>
<name>A0A841HBB7_HALSI</name>
<keyword evidence="2" id="KW-0472">Membrane</keyword>
<evidence type="ECO:0000256" key="2">
    <source>
        <dbReference type="SAM" id="Phobius"/>
    </source>
</evidence>
<keyword evidence="2" id="KW-1133">Transmembrane helix</keyword>
<feature type="compositionally biased region" description="Acidic residues" evidence="1">
    <location>
        <begin position="1"/>
        <end position="10"/>
    </location>
</feature>
<sequence>MTNSDSDDLSPGDWNYSHDTNEDDETLSANTDTITSWGIVITAFIVGGIVSAVIIPSSNFVSFIFFGCLVASPFFFIFTESGAKWYMQKIVKSDSDQLNLTNSTPKQSRKKIVCQDCGWQNTQENNYCHDCGNELSNQ</sequence>